<dbReference type="Pfam" id="PF14368">
    <property type="entry name" value="LTP_2"/>
    <property type="match status" value="1"/>
</dbReference>
<feature type="signal peptide" evidence="1">
    <location>
        <begin position="1"/>
        <end position="32"/>
    </location>
</feature>
<dbReference type="GO" id="GO:0009627">
    <property type="term" value="P:systemic acquired resistance"/>
    <property type="evidence" value="ECO:0007669"/>
    <property type="project" value="InterPro"/>
</dbReference>
<dbReference type="InterPro" id="IPR039265">
    <property type="entry name" value="DIR1-like"/>
</dbReference>
<dbReference type="InterPro" id="IPR044741">
    <property type="entry name" value="NsLTP-like"/>
</dbReference>
<dbReference type="PANTHER" id="PTHR33122:SF63">
    <property type="entry name" value="BIFUNCTIONAL INHIBITOR_PLANT LIPID TRANSFER PROTEIN_SEED STORAGE HELICAL DOMAIN-CONTAINING PROTEIN"/>
    <property type="match status" value="1"/>
</dbReference>
<keyword evidence="4" id="KW-1185">Reference proteome</keyword>
<dbReference type="AlphaFoldDB" id="A0AAV2G2Z0"/>
<reference evidence="3 4" key="1">
    <citation type="submission" date="2024-04" db="EMBL/GenBank/DDBJ databases">
        <authorList>
            <person name="Fracassetti M."/>
        </authorList>
    </citation>
    <scope>NUCLEOTIDE SEQUENCE [LARGE SCALE GENOMIC DNA]</scope>
</reference>
<keyword evidence="1" id="KW-0732">Signal</keyword>
<protein>
    <recommendedName>
        <fullName evidence="2">Bifunctional inhibitor/plant lipid transfer protein/seed storage helical domain-containing protein</fullName>
    </recommendedName>
</protein>
<feature type="domain" description="Bifunctional inhibitor/plant lipid transfer protein/seed storage helical" evidence="2">
    <location>
        <begin position="37"/>
        <end position="109"/>
    </location>
</feature>
<dbReference type="SMART" id="SM00499">
    <property type="entry name" value="AAI"/>
    <property type="match status" value="1"/>
</dbReference>
<dbReference type="Proteomes" id="UP001497516">
    <property type="component" value="Chromosome 7"/>
</dbReference>
<proteinExistence type="predicted"/>
<dbReference type="GO" id="GO:0005504">
    <property type="term" value="F:fatty acid binding"/>
    <property type="evidence" value="ECO:0007669"/>
    <property type="project" value="InterPro"/>
</dbReference>
<evidence type="ECO:0000313" key="3">
    <source>
        <dbReference type="EMBL" id="CAL1404619.1"/>
    </source>
</evidence>
<dbReference type="PANTHER" id="PTHR33122">
    <property type="entry name" value="LIPID BINDING PROTEIN-RELATED"/>
    <property type="match status" value="1"/>
</dbReference>
<dbReference type="CDD" id="cd04660">
    <property type="entry name" value="nsLTP_like"/>
    <property type="match status" value="1"/>
</dbReference>
<dbReference type="InterPro" id="IPR036312">
    <property type="entry name" value="Bifun_inhib/LTP/seed_sf"/>
</dbReference>
<feature type="chain" id="PRO_5043617981" description="Bifunctional inhibitor/plant lipid transfer protein/seed storage helical domain-containing protein" evidence="1">
    <location>
        <begin position="33"/>
        <end position="109"/>
    </location>
</feature>
<dbReference type="InterPro" id="IPR016140">
    <property type="entry name" value="Bifunc_inhib/LTP/seed_store"/>
</dbReference>
<dbReference type="SUPFAM" id="SSF47699">
    <property type="entry name" value="Bifunctional inhibitor/lipid-transfer protein/seed storage 2S albumin"/>
    <property type="match status" value="1"/>
</dbReference>
<name>A0AAV2G2Z0_9ROSI</name>
<organism evidence="3 4">
    <name type="scientific">Linum trigynum</name>
    <dbReference type="NCBI Taxonomy" id="586398"/>
    <lineage>
        <taxon>Eukaryota</taxon>
        <taxon>Viridiplantae</taxon>
        <taxon>Streptophyta</taxon>
        <taxon>Embryophyta</taxon>
        <taxon>Tracheophyta</taxon>
        <taxon>Spermatophyta</taxon>
        <taxon>Magnoliopsida</taxon>
        <taxon>eudicotyledons</taxon>
        <taxon>Gunneridae</taxon>
        <taxon>Pentapetalae</taxon>
        <taxon>rosids</taxon>
        <taxon>fabids</taxon>
        <taxon>Malpighiales</taxon>
        <taxon>Linaceae</taxon>
        <taxon>Linum</taxon>
    </lineage>
</organism>
<accession>A0AAV2G2Z0</accession>
<evidence type="ECO:0000259" key="2">
    <source>
        <dbReference type="SMART" id="SM00499"/>
    </source>
</evidence>
<dbReference type="Gene3D" id="1.10.110.10">
    <property type="entry name" value="Plant lipid-transfer and hydrophobic proteins"/>
    <property type="match status" value="1"/>
</dbReference>
<sequence>MGRSGLVDHRRLVLATLALLLLVAGGIPVSSAQSTICKMPVSGLTACKPAVTPPKPSRPTPACCAALSKADMKCLCSFKNSPVLPSLGIDPKLAFKLPAKCKLSKSPPC</sequence>
<evidence type="ECO:0000256" key="1">
    <source>
        <dbReference type="SAM" id="SignalP"/>
    </source>
</evidence>
<dbReference type="EMBL" id="OZ034820">
    <property type="protein sequence ID" value="CAL1404619.1"/>
    <property type="molecule type" value="Genomic_DNA"/>
</dbReference>
<gene>
    <name evidence="3" type="ORF">LTRI10_LOCUS44456</name>
</gene>
<evidence type="ECO:0000313" key="4">
    <source>
        <dbReference type="Proteomes" id="UP001497516"/>
    </source>
</evidence>